<dbReference type="GO" id="GO:0006431">
    <property type="term" value="P:methionyl-tRNA aminoacylation"/>
    <property type="evidence" value="ECO:0007669"/>
    <property type="project" value="InterPro"/>
</dbReference>
<keyword evidence="3 6" id="KW-0067">ATP-binding</keyword>
<sequence>MRSPRALFLLSRRRHSYITTPIFYANAAPHIGHLYTAVLSDAAHRWQKLKDPNGVHVFVSGTDEHGIKIFRAAQKAKKDPLEFCDESSQSFRRLFDKFGIHTSDFIRTTEDRHKRCVEYVWKRLHDSGFIYKDIYSGWYSVVDECFFSSDDVEDSPVGKVVKGTTNPVEWVEEHNYMFRLSPFKERVRRWLQDSNAIHPDHYVPEALSYLDYDGDLSISRSRSRLPWGIPCPGDDSQTIYVWMDALMNYLSIVGFPDTPKVWPPTCQVLGKDILKFHAYYWPAFLMAMELPLPKKLFVHGHWLIDRVKVRPPSV</sequence>
<dbReference type="InterPro" id="IPR015413">
    <property type="entry name" value="Methionyl/Leucyl_tRNA_Synth"/>
</dbReference>
<organism evidence="8 9">
    <name type="scientific">Trichostrongylus colubriformis</name>
    <name type="common">Black scour worm</name>
    <dbReference type="NCBI Taxonomy" id="6319"/>
    <lineage>
        <taxon>Eukaryota</taxon>
        <taxon>Metazoa</taxon>
        <taxon>Ecdysozoa</taxon>
        <taxon>Nematoda</taxon>
        <taxon>Chromadorea</taxon>
        <taxon>Rhabditida</taxon>
        <taxon>Rhabditina</taxon>
        <taxon>Rhabditomorpha</taxon>
        <taxon>Strongyloidea</taxon>
        <taxon>Trichostrongylidae</taxon>
        <taxon>Trichostrongylus</taxon>
    </lineage>
</organism>
<keyword evidence="9" id="KW-1185">Reference proteome</keyword>
<dbReference type="InterPro" id="IPR014729">
    <property type="entry name" value="Rossmann-like_a/b/a_fold"/>
</dbReference>
<protein>
    <submittedName>
        <fullName evidence="8">Methionine--tRNA ligase mitochondrial</fullName>
    </submittedName>
</protein>
<dbReference type="InterPro" id="IPR023457">
    <property type="entry name" value="Met-tRNA_synth_2"/>
</dbReference>
<dbReference type="Pfam" id="PF09334">
    <property type="entry name" value="tRNA-synt_1g"/>
    <property type="match status" value="2"/>
</dbReference>
<name>A0AAN8FFW4_TRICO</name>
<keyword evidence="4 6" id="KW-0648">Protein biosynthesis</keyword>
<feature type="domain" description="Methionyl/Leucyl tRNA synthetase" evidence="7">
    <location>
        <begin position="17"/>
        <end position="153"/>
    </location>
</feature>
<evidence type="ECO:0000256" key="3">
    <source>
        <dbReference type="ARBA" id="ARBA00022840"/>
    </source>
</evidence>
<dbReference type="PANTHER" id="PTHR43326">
    <property type="entry name" value="METHIONYL-TRNA SYNTHETASE"/>
    <property type="match status" value="1"/>
</dbReference>
<keyword evidence="2 6" id="KW-0547">Nucleotide-binding</keyword>
<gene>
    <name evidence="8" type="ORF">GCK32_010551</name>
</gene>
<dbReference type="PANTHER" id="PTHR43326:SF1">
    <property type="entry name" value="METHIONINE--TRNA LIGASE, MITOCHONDRIAL"/>
    <property type="match status" value="1"/>
</dbReference>
<evidence type="ECO:0000313" key="8">
    <source>
        <dbReference type="EMBL" id="KAK5975549.1"/>
    </source>
</evidence>
<reference evidence="8 9" key="1">
    <citation type="submission" date="2019-10" db="EMBL/GenBank/DDBJ databases">
        <title>Assembly and Annotation for the nematode Trichostrongylus colubriformis.</title>
        <authorList>
            <person name="Martin J."/>
        </authorList>
    </citation>
    <scope>NUCLEOTIDE SEQUENCE [LARGE SCALE GENOMIC DNA]</scope>
    <source>
        <strain evidence="8">G859</strain>
        <tissue evidence="8">Whole worm</tissue>
    </source>
</reference>
<dbReference type="Gene3D" id="3.40.50.620">
    <property type="entry name" value="HUPs"/>
    <property type="match status" value="1"/>
</dbReference>
<dbReference type="SUPFAM" id="SSF52374">
    <property type="entry name" value="Nucleotidylyl transferase"/>
    <property type="match status" value="1"/>
</dbReference>
<evidence type="ECO:0000259" key="7">
    <source>
        <dbReference type="Pfam" id="PF09334"/>
    </source>
</evidence>
<evidence type="ECO:0000256" key="6">
    <source>
        <dbReference type="RuleBase" id="RU363039"/>
    </source>
</evidence>
<comment type="caution">
    <text evidence="8">The sequence shown here is derived from an EMBL/GenBank/DDBJ whole genome shotgun (WGS) entry which is preliminary data.</text>
</comment>
<proteinExistence type="inferred from homology"/>
<evidence type="ECO:0000256" key="4">
    <source>
        <dbReference type="ARBA" id="ARBA00022917"/>
    </source>
</evidence>
<comment type="similarity">
    <text evidence="6">Belongs to the class-I aminoacyl-tRNA synthetase family.</text>
</comment>
<accession>A0AAN8FFW4</accession>
<evidence type="ECO:0000313" key="9">
    <source>
        <dbReference type="Proteomes" id="UP001331761"/>
    </source>
</evidence>
<evidence type="ECO:0000256" key="1">
    <source>
        <dbReference type="ARBA" id="ARBA00022598"/>
    </source>
</evidence>
<dbReference type="GO" id="GO:0005524">
    <property type="term" value="F:ATP binding"/>
    <property type="evidence" value="ECO:0007669"/>
    <property type="project" value="UniProtKB-KW"/>
</dbReference>
<dbReference type="Gene3D" id="2.170.220.10">
    <property type="match status" value="1"/>
</dbReference>
<dbReference type="GO" id="GO:0004825">
    <property type="term" value="F:methionine-tRNA ligase activity"/>
    <property type="evidence" value="ECO:0007669"/>
    <property type="project" value="InterPro"/>
</dbReference>
<evidence type="ECO:0000256" key="5">
    <source>
        <dbReference type="ARBA" id="ARBA00023146"/>
    </source>
</evidence>
<dbReference type="Proteomes" id="UP001331761">
    <property type="component" value="Unassembled WGS sequence"/>
</dbReference>
<keyword evidence="5 6" id="KW-0030">Aminoacyl-tRNA synthetase</keyword>
<feature type="domain" description="Methionyl/Leucyl tRNA synthetase" evidence="7">
    <location>
        <begin position="169"/>
        <end position="308"/>
    </location>
</feature>
<evidence type="ECO:0000256" key="2">
    <source>
        <dbReference type="ARBA" id="ARBA00022741"/>
    </source>
</evidence>
<dbReference type="EMBL" id="WIXE01012911">
    <property type="protein sequence ID" value="KAK5975549.1"/>
    <property type="molecule type" value="Genomic_DNA"/>
</dbReference>
<dbReference type="AlphaFoldDB" id="A0AAN8FFW4"/>
<dbReference type="PRINTS" id="PR01041">
    <property type="entry name" value="TRNASYNTHMET"/>
</dbReference>
<dbReference type="InterPro" id="IPR033911">
    <property type="entry name" value="MetRS_core"/>
</dbReference>
<keyword evidence="1 6" id="KW-0436">Ligase</keyword>